<reference evidence="2 3" key="2">
    <citation type="journal article" date="2019" name="G3 (Bethesda)">
        <title>Hybrid Assembly of the Genome of the Entomopathogenic Nematode Steinernema carpocapsae Identifies the X-Chromosome.</title>
        <authorList>
            <person name="Serra L."/>
            <person name="Macchietto M."/>
            <person name="Macias-Munoz A."/>
            <person name="McGill C.J."/>
            <person name="Rodriguez I.M."/>
            <person name="Rodriguez B."/>
            <person name="Murad R."/>
            <person name="Mortazavi A."/>
        </authorList>
    </citation>
    <scope>NUCLEOTIDE SEQUENCE [LARGE SCALE GENOMIC DNA]</scope>
    <source>
        <strain evidence="2 3">ALL</strain>
    </source>
</reference>
<name>A0A4U5NG99_STECR</name>
<protein>
    <submittedName>
        <fullName evidence="2">Uncharacterized protein</fullName>
    </submittedName>
</protein>
<evidence type="ECO:0000313" key="2">
    <source>
        <dbReference type="EMBL" id="TKR82077.1"/>
    </source>
</evidence>
<dbReference type="AlphaFoldDB" id="A0A4U5NG99"/>
<dbReference type="EMBL" id="AZBU02000004">
    <property type="protein sequence ID" value="TKR82077.1"/>
    <property type="molecule type" value="Genomic_DNA"/>
</dbReference>
<feature type="compositionally biased region" description="Basic and acidic residues" evidence="1">
    <location>
        <begin position="40"/>
        <end position="56"/>
    </location>
</feature>
<comment type="caution">
    <text evidence="2">The sequence shown here is derived from an EMBL/GenBank/DDBJ whole genome shotgun (WGS) entry which is preliminary data.</text>
</comment>
<proteinExistence type="predicted"/>
<reference evidence="2 3" key="1">
    <citation type="journal article" date="2015" name="Genome Biol.">
        <title>Comparative genomics of Steinernema reveals deeply conserved gene regulatory networks.</title>
        <authorList>
            <person name="Dillman A.R."/>
            <person name="Macchietto M."/>
            <person name="Porter C.F."/>
            <person name="Rogers A."/>
            <person name="Williams B."/>
            <person name="Antoshechkin I."/>
            <person name="Lee M.M."/>
            <person name="Goodwin Z."/>
            <person name="Lu X."/>
            <person name="Lewis E.E."/>
            <person name="Goodrich-Blair H."/>
            <person name="Stock S.P."/>
            <person name="Adams B.J."/>
            <person name="Sternberg P.W."/>
            <person name="Mortazavi A."/>
        </authorList>
    </citation>
    <scope>NUCLEOTIDE SEQUENCE [LARGE SCALE GENOMIC DNA]</scope>
    <source>
        <strain evidence="2 3">ALL</strain>
    </source>
</reference>
<sequence length="149" mass="17436">MGEDLECRQKPKRLELTYNDQMKIRMFCNPNWSISAPPSEPDHKPVQSNSRKDLHNPKGKSNGKMKRQHTCSRWQQREPVPMKRQMPAHPMMLPPQPPTVSPWARPPLRWRPVILRRSVHRALLRWCLCSSHRASAYVHPSEHAANDRG</sequence>
<accession>A0A4U5NG99</accession>
<feature type="compositionally biased region" description="Basic residues" evidence="1">
    <location>
        <begin position="57"/>
        <end position="70"/>
    </location>
</feature>
<organism evidence="2 3">
    <name type="scientific">Steinernema carpocapsae</name>
    <name type="common">Entomopathogenic nematode</name>
    <dbReference type="NCBI Taxonomy" id="34508"/>
    <lineage>
        <taxon>Eukaryota</taxon>
        <taxon>Metazoa</taxon>
        <taxon>Ecdysozoa</taxon>
        <taxon>Nematoda</taxon>
        <taxon>Chromadorea</taxon>
        <taxon>Rhabditida</taxon>
        <taxon>Tylenchina</taxon>
        <taxon>Panagrolaimomorpha</taxon>
        <taxon>Strongyloidoidea</taxon>
        <taxon>Steinernematidae</taxon>
        <taxon>Steinernema</taxon>
    </lineage>
</organism>
<gene>
    <name evidence="2" type="ORF">L596_015853</name>
</gene>
<evidence type="ECO:0000313" key="3">
    <source>
        <dbReference type="Proteomes" id="UP000298663"/>
    </source>
</evidence>
<keyword evidence="3" id="KW-1185">Reference proteome</keyword>
<evidence type="ECO:0000256" key="1">
    <source>
        <dbReference type="SAM" id="MobiDB-lite"/>
    </source>
</evidence>
<feature type="region of interest" description="Disordered" evidence="1">
    <location>
        <begin position="30"/>
        <end position="98"/>
    </location>
</feature>
<dbReference type="Proteomes" id="UP000298663">
    <property type="component" value="Unassembled WGS sequence"/>
</dbReference>